<dbReference type="RefSeq" id="WP_190307244.1">
    <property type="nucleotide sequence ID" value="NZ_JACNYK010000001.1"/>
</dbReference>
<keyword evidence="2" id="KW-1185">Reference proteome</keyword>
<dbReference type="Proteomes" id="UP000606494">
    <property type="component" value="Unassembled WGS sequence"/>
</dbReference>
<dbReference type="EMBL" id="JACNYK010000001">
    <property type="protein sequence ID" value="MBD1424059.1"/>
    <property type="molecule type" value="Genomic_DNA"/>
</dbReference>
<comment type="caution">
    <text evidence="1">The sequence shown here is derived from an EMBL/GenBank/DDBJ whole genome shotgun (WGS) entry which is preliminary data.</text>
</comment>
<accession>A0ABR7XYC7</accession>
<gene>
    <name evidence="1" type="ORF">H8B17_00575</name>
</gene>
<proteinExistence type="predicted"/>
<evidence type="ECO:0000313" key="1">
    <source>
        <dbReference type="EMBL" id="MBD1424059.1"/>
    </source>
</evidence>
<evidence type="ECO:0000313" key="2">
    <source>
        <dbReference type="Proteomes" id="UP000606494"/>
    </source>
</evidence>
<reference evidence="1 2" key="1">
    <citation type="submission" date="2020-08" db="EMBL/GenBank/DDBJ databases">
        <title>Sphingobacterium sp. DN00404 isolated from aquaculture water.</title>
        <authorList>
            <person name="Zhang M."/>
        </authorList>
    </citation>
    <scope>NUCLEOTIDE SEQUENCE [LARGE SCALE GENOMIC DNA]</scope>
    <source>
        <strain evidence="1 2">KCTC 32294</strain>
    </source>
</reference>
<organism evidence="1 2">
    <name type="scientific">Sphingobacterium arenae</name>
    <dbReference type="NCBI Taxonomy" id="1280598"/>
    <lineage>
        <taxon>Bacteria</taxon>
        <taxon>Pseudomonadati</taxon>
        <taxon>Bacteroidota</taxon>
        <taxon>Sphingobacteriia</taxon>
        <taxon>Sphingobacteriales</taxon>
        <taxon>Sphingobacteriaceae</taxon>
        <taxon>Sphingobacterium</taxon>
    </lineage>
</organism>
<protein>
    <submittedName>
        <fullName evidence="1">Uncharacterized protein</fullName>
    </submittedName>
</protein>
<sequence length="72" mass="8669">MTFQDISLTKLKVDKDFIRRAKHMGLETLGDIMDTKLPTLRSNNYFNYIWYSTLLEILEKQGLLEEFQRRQL</sequence>
<name>A0ABR7XYC7_9SPHI</name>